<keyword evidence="1" id="KW-0732">Signal</keyword>
<dbReference type="OrthoDB" id="2841294at2759"/>
<gene>
    <name evidence="2" type="ORF">LAESUDRAFT_763122</name>
</gene>
<reference evidence="2 3" key="1">
    <citation type="journal article" date="2016" name="Mol. Biol. Evol.">
        <title>Comparative Genomics of Early-Diverging Mushroom-Forming Fungi Provides Insights into the Origins of Lignocellulose Decay Capabilities.</title>
        <authorList>
            <person name="Nagy L.G."/>
            <person name="Riley R."/>
            <person name="Tritt A."/>
            <person name="Adam C."/>
            <person name="Daum C."/>
            <person name="Floudas D."/>
            <person name="Sun H."/>
            <person name="Yadav J.S."/>
            <person name="Pangilinan J."/>
            <person name="Larsson K.H."/>
            <person name="Matsuura K."/>
            <person name="Barry K."/>
            <person name="Labutti K."/>
            <person name="Kuo R."/>
            <person name="Ohm R.A."/>
            <person name="Bhattacharya S.S."/>
            <person name="Shirouzu T."/>
            <person name="Yoshinaga Y."/>
            <person name="Martin F.M."/>
            <person name="Grigoriev I.V."/>
            <person name="Hibbett D.S."/>
        </authorList>
    </citation>
    <scope>NUCLEOTIDE SEQUENCE [LARGE SCALE GENOMIC DNA]</scope>
    <source>
        <strain evidence="2 3">93-53</strain>
    </source>
</reference>
<sequence length="146" mass="14916">MFASIKSLFVLGCLALSAFAQNIAISAPAAGDTVSAGSNITVRVDKPATLTGSTDVAIAICLKSCAGYTGGCASFDTTEVLGDILYTGPYDPIYGSGDWYPFQNFTVQVPAGMESGEASLSVTHLVLVGAGPMPIMQVANETIIIG</sequence>
<dbReference type="RefSeq" id="XP_040759924.1">
    <property type="nucleotide sequence ID" value="XM_040913208.1"/>
</dbReference>
<dbReference type="AlphaFoldDB" id="A0A165C4D6"/>
<proteinExistence type="predicted"/>
<accession>A0A165C4D6</accession>
<dbReference type="InterPro" id="IPR045469">
    <property type="entry name" value="Nis1"/>
</dbReference>
<evidence type="ECO:0000313" key="3">
    <source>
        <dbReference type="Proteomes" id="UP000076871"/>
    </source>
</evidence>
<protein>
    <submittedName>
        <fullName evidence="2">Uncharacterized protein</fullName>
    </submittedName>
</protein>
<feature type="chain" id="PRO_5007855883" evidence="1">
    <location>
        <begin position="21"/>
        <end position="146"/>
    </location>
</feature>
<name>A0A165C4D6_9APHY</name>
<feature type="signal peptide" evidence="1">
    <location>
        <begin position="1"/>
        <end position="20"/>
    </location>
</feature>
<organism evidence="2 3">
    <name type="scientific">Laetiporus sulphureus 93-53</name>
    <dbReference type="NCBI Taxonomy" id="1314785"/>
    <lineage>
        <taxon>Eukaryota</taxon>
        <taxon>Fungi</taxon>
        <taxon>Dikarya</taxon>
        <taxon>Basidiomycota</taxon>
        <taxon>Agaricomycotina</taxon>
        <taxon>Agaricomycetes</taxon>
        <taxon>Polyporales</taxon>
        <taxon>Laetiporus</taxon>
    </lineage>
</organism>
<dbReference type="EMBL" id="KV427655">
    <property type="protein sequence ID" value="KZT02184.1"/>
    <property type="molecule type" value="Genomic_DNA"/>
</dbReference>
<evidence type="ECO:0000313" key="2">
    <source>
        <dbReference type="EMBL" id="KZT02184.1"/>
    </source>
</evidence>
<dbReference type="Pfam" id="PF19271">
    <property type="entry name" value="Nis1"/>
    <property type="match status" value="1"/>
</dbReference>
<dbReference type="InParanoid" id="A0A165C4D6"/>
<dbReference type="GeneID" id="63830236"/>
<keyword evidence="3" id="KW-1185">Reference proteome</keyword>
<evidence type="ECO:0000256" key="1">
    <source>
        <dbReference type="SAM" id="SignalP"/>
    </source>
</evidence>
<dbReference type="Proteomes" id="UP000076871">
    <property type="component" value="Unassembled WGS sequence"/>
</dbReference>